<keyword evidence="6" id="KW-1185">Reference proteome</keyword>
<dbReference type="GO" id="GO:0003700">
    <property type="term" value="F:DNA-binding transcription factor activity"/>
    <property type="evidence" value="ECO:0007669"/>
    <property type="project" value="InterPro"/>
</dbReference>
<reference evidence="5" key="1">
    <citation type="submission" date="2015-05" db="EMBL/GenBank/DDBJ databases">
        <title>Permanent draft genome of Rhodopirellula islandicus K833.</title>
        <authorList>
            <person name="Kizina J."/>
            <person name="Richter M."/>
            <person name="Glockner F.O."/>
            <person name="Harder J."/>
        </authorList>
    </citation>
    <scope>NUCLEOTIDE SEQUENCE [LARGE SCALE GENOMIC DNA]</scope>
    <source>
        <strain evidence="5">K833</strain>
    </source>
</reference>
<protein>
    <submittedName>
        <fullName evidence="5">Transcriptional regulator, GntR family</fullName>
    </submittedName>
</protein>
<keyword evidence="1" id="KW-0805">Transcription regulation</keyword>
<feature type="domain" description="HTH gntR-type" evidence="4">
    <location>
        <begin position="12"/>
        <end position="80"/>
    </location>
</feature>
<accession>A0A0J1EIG2</accession>
<organism evidence="5 6">
    <name type="scientific">Rhodopirellula islandica</name>
    <dbReference type="NCBI Taxonomy" id="595434"/>
    <lineage>
        <taxon>Bacteria</taxon>
        <taxon>Pseudomonadati</taxon>
        <taxon>Planctomycetota</taxon>
        <taxon>Planctomycetia</taxon>
        <taxon>Pirellulales</taxon>
        <taxon>Pirellulaceae</taxon>
        <taxon>Rhodopirellula</taxon>
    </lineage>
</organism>
<dbReference type="Gene3D" id="1.10.10.10">
    <property type="entry name" value="Winged helix-like DNA-binding domain superfamily/Winged helix DNA-binding domain"/>
    <property type="match status" value="1"/>
</dbReference>
<evidence type="ECO:0000259" key="4">
    <source>
        <dbReference type="PROSITE" id="PS50949"/>
    </source>
</evidence>
<dbReference type="EMBL" id="LECT01000020">
    <property type="protein sequence ID" value="KLU05309.1"/>
    <property type="molecule type" value="Genomic_DNA"/>
</dbReference>
<dbReference type="OrthoDB" id="9801546at2"/>
<dbReference type="RefSeq" id="WP_047814320.1">
    <property type="nucleotide sequence ID" value="NZ_LECT01000020.1"/>
</dbReference>
<dbReference type="STRING" id="595434.RISK_002672"/>
<dbReference type="PATRIC" id="fig|595434.4.peg.2543"/>
<keyword evidence="3" id="KW-0804">Transcription</keyword>
<proteinExistence type="predicted"/>
<dbReference type="InterPro" id="IPR036388">
    <property type="entry name" value="WH-like_DNA-bd_sf"/>
</dbReference>
<dbReference type="SMART" id="SM00345">
    <property type="entry name" value="HTH_GNTR"/>
    <property type="match status" value="1"/>
</dbReference>
<dbReference type="AlphaFoldDB" id="A0A0J1EIG2"/>
<dbReference type="InterPro" id="IPR036390">
    <property type="entry name" value="WH_DNA-bd_sf"/>
</dbReference>
<dbReference type="Pfam" id="PF00392">
    <property type="entry name" value="GntR"/>
    <property type="match status" value="1"/>
</dbReference>
<gene>
    <name evidence="5" type="ORF">RISK_002672</name>
</gene>
<dbReference type="Proteomes" id="UP000036367">
    <property type="component" value="Unassembled WGS sequence"/>
</dbReference>
<comment type="caution">
    <text evidence="5">The sequence shown here is derived from an EMBL/GenBank/DDBJ whole genome shotgun (WGS) entry which is preliminary data.</text>
</comment>
<name>A0A0J1EIG2_RHOIS</name>
<evidence type="ECO:0000256" key="2">
    <source>
        <dbReference type="ARBA" id="ARBA00023125"/>
    </source>
</evidence>
<dbReference type="SUPFAM" id="SSF46785">
    <property type="entry name" value="Winged helix' DNA-binding domain"/>
    <property type="match status" value="1"/>
</dbReference>
<dbReference type="PROSITE" id="PS50949">
    <property type="entry name" value="HTH_GNTR"/>
    <property type="match status" value="1"/>
</dbReference>
<sequence>MLTIQITTGSDVPIFRQIVQQVRGGIAAGKLSVGDALPSVRGLAADLVVNHNTVAKAYSQLVRDGLIESQQGRGYFVTQRREIYTKSERVRRVALLVEPLVSEGTTLGFTPDEIVALVEKELGKLSGGKVSGGNATGKRGKRS</sequence>
<dbReference type="GO" id="GO:0003677">
    <property type="term" value="F:DNA binding"/>
    <property type="evidence" value="ECO:0007669"/>
    <property type="project" value="UniProtKB-KW"/>
</dbReference>
<evidence type="ECO:0000313" key="6">
    <source>
        <dbReference type="Proteomes" id="UP000036367"/>
    </source>
</evidence>
<dbReference type="InterPro" id="IPR000524">
    <property type="entry name" value="Tscrpt_reg_HTH_GntR"/>
</dbReference>
<dbReference type="PANTHER" id="PTHR38445">
    <property type="entry name" value="HTH-TYPE TRANSCRIPTIONAL REPRESSOR YTRA"/>
    <property type="match status" value="1"/>
</dbReference>
<dbReference type="PANTHER" id="PTHR38445:SF9">
    <property type="entry name" value="HTH-TYPE TRANSCRIPTIONAL REPRESSOR YTRA"/>
    <property type="match status" value="1"/>
</dbReference>
<evidence type="ECO:0000256" key="1">
    <source>
        <dbReference type="ARBA" id="ARBA00023015"/>
    </source>
</evidence>
<evidence type="ECO:0000313" key="5">
    <source>
        <dbReference type="EMBL" id="KLU05309.1"/>
    </source>
</evidence>
<evidence type="ECO:0000256" key="3">
    <source>
        <dbReference type="ARBA" id="ARBA00023163"/>
    </source>
</evidence>
<keyword evidence="2" id="KW-0238">DNA-binding</keyword>
<dbReference type="CDD" id="cd07377">
    <property type="entry name" value="WHTH_GntR"/>
    <property type="match status" value="1"/>
</dbReference>